<dbReference type="EMBL" id="KF214632">
    <property type="protein sequence ID" value="AGW07381.1"/>
    <property type="molecule type" value="Genomic_DNA"/>
</dbReference>
<dbReference type="InterPro" id="IPR009230">
    <property type="entry name" value="ATP_synth_su8_fun"/>
</dbReference>
<reference evidence="7" key="1">
    <citation type="submission" date="2013-06" db="EMBL/GenBank/DDBJ databases">
        <authorList>
            <person name="Hegedusova E."/>
            <person name="Pfeiffer I."/>
            <person name="Valach M."/>
            <person name="Brejova B."/>
            <person name="Nosek J."/>
        </authorList>
    </citation>
    <scope>NUCLEOTIDE SEQUENCE</scope>
    <source>
        <strain evidence="7">WB15</strain>
    </source>
</reference>
<keyword evidence="6" id="KW-0066">ATP synthesis</keyword>
<proteinExistence type="inferred from homology"/>
<evidence type="ECO:0000256" key="3">
    <source>
        <dbReference type="ARBA" id="ARBA00022692"/>
    </source>
</evidence>
<keyword evidence="6" id="KW-0375">Hydrogen ion transport</keyword>
<keyword evidence="6 7" id="KW-0496">Mitochondrion</keyword>
<accession>U3MHA1</accession>
<evidence type="ECO:0000313" key="7">
    <source>
        <dbReference type="EMBL" id="AGW07381.1"/>
    </source>
</evidence>
<dbReference type="GO" id="GO:0005743">
    <property type="term" value="C:mitochondrial inner membrane"/>
    <property type="evidence" value="ECO:0007669"/>
    <property type="project" value="UniProtKB-SubCell"/>
</dbReference>
<sequence length="48" mass="5586">MPQTVPFYWMNLLTGGMAMFTLLVYMVSTIMLPNMLRLLVARAMMMRV</sequence>
<comment type="function">
    <text evidence="6">Mitochondrial membrane ATP synthase (F(1)F(0) ATP synthase or Complex V) produces ATP from ADP in the presence of a proton gradient across the membrane which is generated by electron transport complexes of the respiratory chain. F-type ATPases consist of two structural domains, F(1) - containing the extramembraneous catalytic core and F(0) - containing the membrane proton channel, linked together by a central stalk and a peripheral stalk. During catalysis, ATP synthesis in the catalytic domain of F(1) is coupled via a rotary mechanism of the central stalk subunits to proton translocation. Part of the complex F(0) domain. Minor subunit located with subunit a in the membrane.</text>
</comment>
<evidence type="ECO:0000256" key="6">
    <source>
        <dbReference type="RuleBase" id="RU368038"/>
    </source>
</evidence>
<comment type="similarity">
    <text evidence="2 6">Belongs to the ATPase protein 8 family.</text>
</comment>
<organism evidence="7">
    <name type="scientific">Candida prachuapensis</name>
    <dbReference type="NCBI Taxonomy" id="536035"/>
    <lineage>
        <taxon>Eukaryota</taxon>
        <taxon>Fungi</taxon>
        <taxon>Dikarya</taxon>
        <taxon>Ascomycota</taxon>
        <taxon>Saccharomycotina</taxon>
        <taxon>Pichiomycetes</taxon>
        <taxon>Debaryomycetaceae</taxon>
        <taxon>Candida/Lodderomyces clade</taxon>
        <taxon>Candida</taxon>
    </lineage>
</organism>
<keyword evidence="6" id="KW-0406">Ion transport</keyword>
<name>U3MHA1_9ASCO</name>
<keyword evidence="6" id="KW-0138">CF(0)</keyword>
<evidence type="ECO:0000256" key="5">
    <source>
        <dbReference type="ARBA" id="ARBA00023136"/>
    </source>
</evidence>
<dbReference type="GO" id="GO:0045259">
    <property type="term" value="C:proton-transporting ATP synthase complex"/>
    <property type="evidence" value="ECO:0007669"/>
    <property type="project" value="UniProtKB-KW"/>
</dbReference>
<dbReference type="AlphaFoldDB" id="U3MHA1"/>
<evidence type="ECO:0000256" key="4">
    <source>
        <dbReference type="ARBA" id="ARBA00022989"/>
    </source>
</evidence>
<evidence type="ECO:0000256" key="1">
    <source>
        <dbReference type="ARBA" id="ARBA00004167"/>
    </source>
</evidence>
<keyword evidence="4 6" id="KW-1133">Transmembrane helix</keyword>
<evidence type="ECO:0000256" key="2">
    <source>
        <dbReference type="ARBA" id="ARBA00008892"/>
    </source>
</evidence>
<dbReference type="GO" id="GO:0015986">
    <property type="term" value="P:proton motive force-driven ATP synthesis"/>
    <property type="evidence" value="ECO:0007669"/>
    <property type="project" value="UniProtKB-UniRule"/>
</dbReference>
<geneLocation type="mitochondrion" evidence="7"/>
<protein>
    <recommendedName>
        <fullName evidence="6">ATP synthase protein 8</fullName>
    </recommendedName>
</protein>
<feature type="transmembrane region" description="Helical" evidence="6">
    <location>
        <begin position="12"/>
        <end position="36"/>
    </location>
</feature>
<dbReference type="RefSeq" id="YP_008578731.1">
    <property type="nucleotide sequence ID" value="NC_022435.1"/>
</dbReference>
<keyword evidence="3 6" id="KW-0812">Transmembrane</keyword>
<dbReference type="GO" id="GO:0015078">
    <property type="term" value="F:proton transmembrane transporter activity"/>
    <property type="evidence" value="ECO:0007669"/>
    <property type="project" value="UniProtKB-UniRule"/>
</dbReference>
<comment type="subcellular location">
    <subcellularLocation>
        <location evidence="1">Membrane</location>
        <topology evidence="1">Single-pass membrane protein</topology>
    </subcellularLocation>
    <subcellularLocation>
        <location evidence="6">Mitochondrion inner membrane</location>
        <topology evidence="6">Single-pass membrane protein</topology>
    </subcellularLocation>
</comment>
<gene>
    <name evidence="7" type="primary">atp8</name>
</gene>
<keyword evidence="5 6" id="KW-0472">Membrane</keyword>
<dbReference type="GeneID" id="17046988"/>
<dbReference type="Pfam" id="PF05933">
    <property type="entry name" value="Fun_ATP-synt_8"/>
    <property type="match status" value="1"/>
</dbReference>
<keyword evidence="6" id="KW-0813">Transport</keyword>
<comment type="subunit">
    <text evidence="6">F-type ATPases have 2 components, CF(1) - the catalytic core - and CF(0) - the membrane proton channel.</text>
</comment>